<dbReference type="RefSeq" id="WP_144651343.1">
    <property type="nucleotide sequence ID" value="NZ_VNFK01000010.1"/>
</dbReference>
<gene>
    <name evidence="2" type="ORF">FQP90_13580</name>
</gene>
<name>A0A558GXJ5_PAENT</name>
<feature type="signal peptide" evidence="1">
    <location>
        <begin position="1"/>
        <end position="22"/>
    </location>
</feature>
<evidence type="ECO:0000313" key="3">
    <source>
        <dbReference type="Proteomes" id="UP000316500"/>
    </source>
</evidence>
<comment type="caution">
    <text evidence="2">The sequence shown here is derived from an EMBL/GenBank/DDBJ whole genome shotgun (WGS) entry which is preliminary data.</text>
</comment>
<evidence type="ECO:0000313" key="2">
    <source>
        <dbReference type="EMBL" id="TVU61566.1"/>
    </source>
</evidence>
<protein>
    <recommendedName>
        <fullName evidence="4">DUF732 domain-containing protein</fullName>
    </recommendedName>
</protein>
<accession>A0A558GXJ5</accession>
<reference evidence="2 3" key="1">
    <citation type="submission" date="2019-07" db="EMBL/GenBank/DDBJ databases">
        <title>Diversity of Bacteria from Kongsfjorden, Arctic.</title>
        <authorList>
            <person name="Yu Y."/>
        </authorList>
    </citation>
    <scope>NUCLEOTIDE SEQUENCE [LARGE SCALE GENOMIC DNA]</scope>
    <source>
        <strain evidence="2 3">SM1928</strain>
    </source>
</reference>
<keyword evidence="1" id="KW-0732">Signal</keyword>
<evidence type="ECO:0000256" key="1">
    <source>
        <dbReference type="SAM" id="SignalP"/>
    </source>
</evidence>
<sequence length="98" mass="10094">MRSIGGLAVLAVLALSACASPAASVEPVTPDPAVASSYDESYSADEFFIAGVKLGWIGEKPSNTELVKMGQQACQGALPASGENAKRITEYAKAVYCP</sequence>
<dbReference type="PROSITE" id="PS51257">
    <property type="entry name" value="PROKAR_LIPOPROTEIN"/>
    <property type="match status" value="1"/>
</dbReference>
<dbReference type="EMBL" id="VNFK01000010">
    <property type="protein sequence ID" value="TVU61566.1"/>
    <property type="molecule type" value="Genomic_DNA"/>
</dbReference>
<evidence type="ECO:0008006" key="4">
    <source>
        <dbReference type="Google" id="ProtNLM"/>
    </source>
</evidence>
<proteinExistence type="predicted"/>
<dbReference type="Proteomes" id="UP000316500">
    <property type="component" value="Unassembled WGS sequence"/>
</dbReference>
<feature type="chain" id="PRO_5038799698" description="DUF732 domain-containing protein" evidence="1">
    <location>
        <begin position="23"/>
        <end position="98"/>
    </location>
</feature>
<organism evidence="2 3">
    <name type="scientific">Paenarthrobacter nitroguajacolicus</name>
    <name type="common">Arthrobacter nitroguajacolicus</name>
    <dbReference type="NCBI Taxonomy" id="211146"/>
    <lineage>
        <taxon>Bacteria</taxon>
        <taxon>Bacillati</taxon>
        <taxon>Actinomycetota</taxon>
        <taxon>Actinomycetes</taxon>
        <taxon>Micrococcales</taxon>
        <taxon>Micrococcaceae</taxon>
        <taxon>Paenarthrobacter</taxon>
    </lineage>
</organism>
<dbReference type="AlphaFoldDB" id="A0A558GXJ5"/>